<evidence type="ECO:0000313" key="6">
    <source>
        <dbReference type="EMBL" id="WFN35979.1"/>
    </source>
</evidence>
<dbReference type="RefSeq" id="WP_278098817.1">
    <property type="nucleotide sequence ID" value="NZ_CP091092.1"/>
</dbReference>
<name>A0AAF0JKV5_9EURY</name>
<feature type="compositionally biased region" description="Gly residues" evidence="5">
    <location>
        <begin position="92"/>
        <end position="101"/>
    </location>
</feature>
<keyword evidence="7" id="KW-1185">Reference proteome</keyword>
<comment type="similarity">
    <text evidence="1 4">Belongs to the eukaryotic ribosomal protein P1/P2 family.</text>
</comment>
<dbReference type="GO" id="GO:0006414">
    <property type="term" value="P:translational elongation"/>
    <property type="evidence" value="ECO:0007669"/>
    <property type="project" value="InterPro"/>
</dbReference>
<dbReference type="GO" id="GO:1990904">
    <property type="term" value="C:ribonucleoprotein complex"/>
    <property type="evidence" value="ECO:0007669"/>
    <property type="project" value="UniProtKB-KW"/>
</dbReference>
<dbReference type="GeneID" id="79950209"/>
<reference evidence="6" key="1">
    <citation type="submission" date="2022-01" db="EMBL/GenBank/DDBJ databases">
        <title>Complete genome of Methanomicrobium antiquum DSM 21220.</title>
        <authorList>
            <person name="Chen S.-C."/>
            <person name="You Y.-T."/>
            <person name="Zhou Y.-Z."/>
            <person name="Lai M.-C."/>
        </authorList>
    </citation>
    <scope>NUCLEOTIDE SEQUENCE</scope>
    <source>
        <strain evidence="6">DSM 21220</strain>
    </source>
</reference>
<comment type="subunit">
    <text evidence="4">Part of the 50S ribosomal subunit. Homodimer, it forms part of the ribosomal stalk which helps the ribosome interact with GTP-bound translation factors. Forms a heptameric L10(L12)2(L12)2(L12)2 complex, where L10 forms an elongated spine to which the L12 dimers bind in a sequential fashion.</text>
</comment>
<evidence type="ECO:0000256" key="1">
    <source>
        <dbReference type="ARBA" id="ARBA00005436"/>
    </source>
</evidence>
<dbReference type="GO" id="GO:0003735">
    <property type="term" value="F:structural constituent of ribosome"/>
    <property type="evidence" value="ECO:0007669"/>
    <property type="project" value="InterPro"/>
</dbReference>
<sequence length="101" mass="9997">MEYIYAALVLHSAGKEINEDAVTKVMTAAGIAVDDSRVKALIAALDGVDIAEAIEKSAVAAVAAAPAAAAPAAAAAEEEAAPEEEEKDEEGGMAGLGALFG</sequence>
<dbReference type="Gene3D" id="1.10.10.1410">
    <property type="match status" value="1"/>
</dbReference>
<evidence type="ECO:0000256" key="5">
    <source>
        <dbReference type="SAM" id="MobiDB-lite"/>
    </source>
</evidence>
<dbReference type="KEGG" id="manq:L1994_07385"/>
<dbReference type="InterPro" id="IPR022295">
    <property type="entry name" value="Ribosomal_P1_arc"/>
</dbReference>
<dbReference type="InterPro" id="IPR027534">
    <property type="entry name" value="Ribosomal_P1/P2"/>
</dbReference>
<keyword evidence="2 4" id="KW-0689">Ribosomal protein</keyword>
<evidence type="ECO:0000313" key="7">
    <source>
        <dbReference type="Proteomes" id="UP001218895"/>
    </source>
</evidence>
<dbReference type="CDD" id="cd05832">
    <property type="entry name" value="Ribosomal_L12p"/>
    <property type="match status" value="1"/>
</dbReference>
<dbReference type="HAMAP" id="MF_01478">
    <property type="entry name" value="Ribosomal_L12_arch"/>
    <property type="match status" value="1"/>
</dbReference>
<dbReference type="InterPro" id="IPR038716">
    <property type="entry name" value="P1/P2_N_sf"/>
</dbReference>
<dbReference type="Proteomes" id="UP001218895">
    <property type="component" value="Chromosome"/>
</dbReference>
<comment type="function">
    <text evidence="4">Forms part of the ribosomal stalk, playing a central role in the interaction of the ribosome with GTP-bound translation factors.</text>
</comment>
<dbReference type="EMBL" id="CP091092">
    <property type="protein sequence ID" value="WFN35979.1"/>
    <property type="molecule type" value="Genomic_DNA"/>
</dbReference>
<feature type="compositionally biased region" description="Acidic residues" evidence="5">
    <location>
        <begin position="76"/>
        <end position="91"/>
    </location>
</feature>
<dbReference type="NCBIfam" id="TIGR03685">
    <property type="entry name" value="ribo_P1_arch"/>
    <property type="match status" value="1"/>
</dbReference>
<feature type="region of interest" description="Disordered" evidence="5">
    <location>
        <begin position="73"/>
        <end position="101"/>
    </location>
</feature>
<dbReference type="AlphaFoldDB" id="A0AAF0JKV5"/>
<proteinExistence type="inferred from homology"/>
<protein>
    <recommendedName>
        <fullName evidence="4">Large ribosomal subunit protein P1</fullName>
    </recommendedName>
</protein>
<accession>A0AAF0JKV5</accession>
<dbReference type="Pfam" id="PF00428">
    <property type="entry name" value="Ribosomal_60s"/>
    <property type="match status" value="1"/>
</dbReference>
<evidence type="ECO:0000256" key="3">
    <source>
        <dbReference type="ARBA" id="ARBA00023274"/>
    </source>
</evidence>
<keyword evidence="3 4" id="KW-0687">Ribonucleoprotein</keyword>
<dbReference type="GO" id="GO:0005840">
    <property type="term" value="C:ribosome"/>
    <property type="evidence" value="ECO:0007669"/>
    <property type="project" value="UniProtKB-KW"/>
</dbReference>
<gene>
    <name evidence="6" type="primary">rpl12p</name>
    <name evidence="4" type="synonym">rpl12</name>
    <name evidence="6" type="ORF">L1994_07385</name>
</gene>
<dbReference type="FunFam" id="1.10.10.1410:FF:000002">
    <property type="entry name" value="60S acidic ribosomal protein P2"/>
    <property type="match status" value="1"/>
</dbReference>
<organism evidence="6 7">
    <name type="scientific">Methanomicrobium antiquum</name>
    <dbReference type="NCBI Taxonomy" id="487686"/>
    <lineage>
        <taxon>Archaea</taxon>
        <taxon>Methanobacteriati</taxon>
        <taxon>Methanobacteriota</taxon>
        <taxon>Stenosarchaea group</taxon>
        <taxon>Methanomicrobia</taxon>
        <taxon>Methanomicrobiales</taxon>
        <taxon>Methanomicrobiaceae</taxon>
        <taxon>Methanomicrobium</taxon>
    </lineage>
</organism>
<evidence type="ECO:0000256" key="2">
    <source>
        <dbReference type="ARBA" id="ARBA00022980"/>
    </source>
</evidence>
<evidence type="ECO:0000256" key="4">
    <source>
        <dbReference type="HAMAP-Rule" id="MF_01478"/>
    </source>
</evidence>